<dbReference type="AlphaFoldDB" id="A0A4R2GPV9"/>
<dbReference type="PANTHER" id="PTHR42933">
    <property type="entry name" value="SLR6095 PROTEIN"/>
    <property type="match status" value="1"/>
</dbReference>
<dbReference type="GO" id="GO:0008170">
    <property type="term" value="F:N-methyltransferase activity"/>
    <property type="evidence" value="ECO:0007669"/>
    <property type="project" value="InterPro"/>
</dbReference>
<dbReference type="PRINTS" id="PR00507">
    <property type="entry name" value="N12N6MTFRASE"/>
</dbReference>
<keyword evidence="4" id="KW-0808">Transferase</keyword>
<dbReference type="EC" id="2.1.1.72" evidence="2"/>
<dbReference type="InterPro" id="IPR003356">
    <property type="entry name" value="DNA_methylase_A-5"/>
</dbReference>
<sequence length="164" mass="18151">MSLYGQEDNGAVWAICRMNLLLHGIPDADIRNGDTLVDPKHIEDGRLMRFDRVIANPPFSQNYTKRGIQFGDRFRFGWCPTTGKKADLMFAQHMLASLKQTGKMAVVSPSRITLENNGKIRPQPEGENAFARASGGPNGIRTRKPKQSTGTPLGVKRCRLAGRA</sequence>
<dbReference type="PANTHER" id="PTHR42933:SF3">
    <property type="entry name" value="TYPE I RESTRICTION ENZYME MJAVIII METHYLASE SUBUNIT"/>
    <property type="match status" value="1"/>
</dbReference>
<dbReference type="Gene3D" id="3.40.50.150">
    <property type="entry name" value="Vaccinia Virus protein VP39"/>
    <property type="match status" value="1"/>
</dbReference>
<comment type="caution">
    <text evidence="10">The sequence shown here is derived from an EMBL/GenBank/DDBJ whole genome shotgun (WGS) entry which is preliminary data.</text>
</comment>
<keyword evidence="11" id="KW-1185">Reference proteome</keyword>
<protein>
    <recommendedName>
        <fullName evidence="2">site-specific DNA-methyltransferase (adenine-specific)</fullName>
        <ecNumber evidence="2">2.1.1.72</ecNumber>
    </recommendedName>
</protein>
<evidence type="ECO:0000313" key="11">
    <source>
        <dbReference type="Proteomes" id="UP000294881"/>
    </source>
</evidence>
<accession>A0A4R2GPV9</accession>
<evidence type="ECO:0000256" key="1">
    <source>
        <dbReference type="ARBA" id="ARBA00006594"/>
    </source>
</evidence>
<dbReference type="EMBL" id="SLWL01000013">
    <property type="protein sequence ID" value="TCO11167.1"/>
    <property type="molecule type" value="Genomic_DNA"/>
</dbReference>
<evidence type="ECO:0000313" key="10">
    <source>
        <dbReference type="EMBL" id="TCO11167.1"/>
    </source>
</evidence>
<dbReference type="InterPro" id="IPR029063">
    <property type="entry name" value="SAM-dependent_MTases_sf"/>
</dbReference>
<evidence type="ECO:0000256" key="2">
    <source>
        <dbReference type="ARBA" id="ARBA00011900"/>
    </source>
</evidence>
<dbReference type="Proteomes" id="UP000294881">
    <property type="component" value="Unassembled WGS sequence"/>
</dbReference>
<evidence type="ECO:0000256" key="7">
    <source>
        <dbReference type="ARBA" id="ARBA00047942"/>
    </source>
</evidence>
<reference evidence="10 11" key="1">
    <citation type="submission" date="2019-03" db="EMBL/GenBank/DDBJ databases">
        <title>Genomic Encyclopedia of Type Strains, Phase IV (KMG-IV): sequencing the most valuable type-strain genomes for metagenomic binning, comparative biology and taxonomic classification.</title>
        <authorList>
            <person name="Goeker M."/>
        </authorList>
    </citation>
    <scope>NUCLEOTIDE SEQUENCE [LARGE SCALE GENOMIC DNA]</scope>
    <source>
        <strain evidence="10 11">DSM 22958</strain>
    </source>
</reference>
<evidence type="ECO:0000256" key="8">
    <source>
        <dbReference type="SAM" id="MobiDB-lite"/>
    </source>
</evidence>
<dbReference type="GO" id="GO:0009007">
    <property type="term" value="F:site-specific DNA-methyltransferase (adenine-specific) activity"/>
    <property type="evidence" value="ECO:0007669"/>
    <property type="project" value="UniProtKB-EC"/>
</dbReference>
<evidence type="ECO:0000256" key="3">
    <source>
        <dbReference type="ARBA" id="ARBA00022603"/>
    </source>
</evidence>
<keyword evidence="3 10" id="KW-0489">Methyltransferase</keyword>
<keyword evidence="6" id="KW-0680">Restriction system</keyword>
<dbReference type="GO" id="GO:0009307">
    <property type="term" value="P:DNA restriction-modification system"/>
    <property type="evidence" value="ECO:0007669"/>
    <property type="project" value="UniProtKB-KW"/>
</dbReference>
<organism evidence="10 11">
    <name type="scientific">Camelimonas lactis</name>
    <dbReference type="NCBI Taxonomy" id="659006"/>
    <lineage>
        <taxon>Bacteria</taxon>
        <taxon>Pseudomonadati</taxon>
        <taxon>Pseudomonadota</taxon>
        <taxon>Alphaproteobacteria</taxon>
        <taxon>Hyphomicrobiales</taxon>
        <taxon>Chelatococcaceae</taxon>
        <taxon>Camelimonas</taxon>
    </lineage>
</organism>
<proteinExistence type="inferred from homology"/>
<comment type="similarity">
    <text evidence="1">Belongs to the N(4)/N(6)-methyltransferase family.</text>
</comment>
<evidence type="ECO:0000256" key="5">
    <source>
        <dbReference type="ARBA" id="ARBA00022691"/>
    </source>
</evidence>
<dbReference type="Pfam" id="PF02384">
    <property type="entry name" value="N6_Mtase"/>
    <property type="match status" value="1"/>
</dbReference>
<evidence type="ECO:0000259" key="9">
    <source>
        <dbReference type="Pfam" id="PF02384"/>
    </source>
</evidence>
<name>A0A4R2GPV9_9HYPH</name>
<feature type="region of interest" description="Disordered" evidence="8">
    <location>
        <begin position="118"/>
        <end position="153"/>
    </location>
</feature>
<gene>
    <name evidence="10" type="ORF">EV666_1133</name>
</gene>
<dbReference type="RefSeq" id="WP_207906418.1">
    <property type="nucleotide sequence ID" value="NZ_JBHUNN010000002.1"/>
</dbReference>
<evidence type="ECO:0000256" key="4">
    <source>
        <dbReference type="ARBA" id="ARBA00022679"/>
    </source>
</evidence>
<feature type="domain" description="DNA methylase adenine-specific" evidence="9">
    <location>
        <begin position="2"/>
        <end position="117"/>
    </location>
</feature>
<dbReference type="SUPFAM" id="SSF53335">
    <property type="entry name" value="S-adenosyl-L-methionine-dependent methyltransferases"/>
    <property type="match status" value="1"/>
</dbReference>
<dbReference type="GO" id="GO:0003677">
    <property type="term" value="F:DNA binding"/>
    <property type="evidence" value="ECO:0007669"/>
    <property type="project" value="InterPro"/>
</dbReference>
<comment type="catalytic activity">
    <reaction evidence="7">
        <text>a 2'-deoxyadenosine in DNA + S-adenosyl-L-methionine = an N(6)-methyl-2'-deoxyadenosine in DNA + S-adenosyl-L-homocysteine + H(+)</text>
        <dbReference type="Rhea" id="RHEA:15197"/>
        <dbReference type="Rhea" id="RHEA-COMP:12418"/>
        <dbReference type="Rhea" id="RHEA-COMP:12419"/>
        <dbReference type="ChEBI" id="CHEBI:15378"/>
        <dbReference type="ChEBI" id="CHEBI:57856"/>
        <dbReference type="ChEBI" id="CHEBI:59789"/>
        <dbReference type="ChEBI" id="CHEBI:90615"/>
        <dbReference type="ChEBI" id="CHEBI:90616"/>
        <dbReference type="EC" id="2.1.1.72"/>
    </reaction>
</comment>
<keyword evidence="5" id="KW-0949">S-adenosyl-L-methionine</keyword>
<dbReference type="InterPro" id="IPR051537">
    <property type="entry name" value="DNA_Adenine_Mtase"/>
</dbReference>
<evidence type="ECO:0000256" key="6">
    <source>
        <dbReference type="ARBA" id="ARBA00022747"/>
    </source>
</evidence>
<dbReference type="GO" id="GO:0032259">
    <property type="term" value="P:methylation"/>
    <property type="evidence" value="ECO:0007669"/>
    <property type="project" value="UniProtKB-KW"/>
</dbReference>